<comment type="caution">
    <text evidence="3">The sequence shown here is derived from an EMBL/GenBank/DDBJ whole genome shotgun (WGS) entry which is preliminary data.</text>
</comment>
<proteinExistence type="predicted"/>
<dbReference type="Gene3D" id="3.10.350.10">
    <property type="entry name" value="LysM domain"/>
    <property type="match status" value="1"/>
</dbReference>
<organism evidence="3 4">
    <name type="scientific">Rossellomorea pakistanensis</name>
    <dbReference type="NCBI Taxonomy" id="992288"/>
    <lineage>
        <taxon>Bacteria</taxon>
        <taxon>Bacillati</taxon>
        <taxon>Bacillota</taxon>
        <taxon>Bacilli</taxon>
        <taxon>Bacillales</taxon>
        <taxon>Bacillaceae</taxon>
        <taxon>Rossellomorea</taxon>
    </lineage>
</organism>
<name>A0ABS2NA23_9BACI</name>
<feature type="compositionally biased region" description="Polar residues" evidence="1">
    <location>
        <begin position="30"/>
        <end position="45"/>
    </location>
</feature>
<evidence type="ECO:0000256" key="1">
    <source>
        <dbReference type="SAM" id="MobiDB-lite"/>
    </source>
</evidence>
<evidence type="ECO:0000313" key="4">
    <source>
        <dbReference type="Proteomes" id="UP001646157"/>
    </source>
</evidence>
<dbReference type="RefSeq" id="WP_205168937.1">
    <property type="nucleotide sequence ID" value="NZ_JAFBDZ010000001.1"/>
</dbReference>
<evidence type="ECO:0000313" key="3">
    <source>
        <dbReference type="EMBL" id="MBM7584693.1"/>
    </source>
</evidence>
<feature type="region of interest" description="Disordered" evidence="1">
    <location>
        <begin position="30"/>
        <end position="51"/>
    </location>
</feature>
<keyword evidence="4" id="KW-1185">Reference proteome</keyword>
<evidence type="ECO:0000259" key="2">
    <source>
        <dbReference type="PROSITE" id="PS51782"/>
    </source>
</evidence>
<gene>
    <name evidence="3" type="ORF">JOC86_001230</name>
</gene>
<reference evidence="3 4" key="1">
    <citation type="submission" date="2021-01" db="EMBL/GenBank/DDBJ databases">
        <title>Genomic Encyclopedia of Type Strains, Phase IV (KMG-IV): sequencing the most valuable type-strain genomes for metagenomic binning, comparative biology and taxonomic classification.</title>
        <authorList>
            <person name="Goeker M."/>
        </authorList>
    </citation>
    <scope>NUCLEOTIDE SEQUENCE [LARGE SCALE GENOMIC DNA]</scope>
    <source>
        <strain evidence="3 4">DSM 24834</strain>
    </source>
</reference>
<sequence length="110" mass="12329">MKRAFYFLLVLIVLYSVYYDLNTGTLPKSSTIATTGQAQESNASMESDDNKSLTIKVKPGDTVLSLVEEHRQGSSEVAIDQIIKDFEELNDGLNPEDIQIGKTYYFPVYP</sequence>
<dbReference type="InterPro" id="IPR036779">
    <property type="entry name" value="LysM_dom_sf"/>
</dbReference>
<dbReference type="CDD" id="cd00118">
    <property type="entry name" value="LysM"/>
    <property type="match status" value="1"/>
</dbReference>
<dbReference type="Proteomes" id="UP001646157">
    <property type="component" value="Unassembled WGS sequence"/>
</dbReference>
<dbReference type="PROSITE" id="PS51782">
    <property type="entry name" value="LYSM"/>
    <property type="match status" value="1"/>
</dbReference>
<feature type="domain" description="LysM" evidence="2">
    <location>
        <begin position="53"/>
        <end position="106"/>
    </location>
</feature>
<protein>
    <recommendedName>
        <fullName evidence="2">LysM domain-containing protein</fullName>
    </recommendedName>
</protein>
<dbReference type="InterPro" id="IPR018392">
    <property type="entry name" value="LysM"/>
</dbReference>
<accession>A0ABS2NA23</accession>
<dbReference type="EMBL" id="JAFBDZ010000001">
    <property type="protein sequence ID" value="MBM7584693.1"/>
    <property type="molecule type" value="Genomic_DNA"/>
</dbReference>